<feature type="region of interest" description="Disordered" evidence="1">
    <location>
        <begin position="31"/>
        <end position="65"/>
    </location>
</feature>
<reference evidence="2" key="1">
    <citation type="journal article" date="2014" name="Int. J. Syst. Evol. Microbiol.">
        <title>Complete genome sequence of Corynebacterium casei LMG S-19264T (=DSM 44701T), isolated from a smear-ripened cheese.</title>
        <authorList>
            <consortium name="US DOE Joint Genome Institute (JGI-PGF)"/>
            <person name="Walter F."/>
            <person name="Albersmeier A."/>
            <person name="Kalinowski J."/>
            <person name="Ruckert C."/>
        </authorList>
    </citation>
    <scope>NUCLEOTIDE SEQUENCE</scope>
    <source>
        <strain evidence="2">JCM 4434</strain>
    </source>
</reference>
<gene>
    <name evidence="2" type="ORF">GCM10010502_67080</name>
</gene>
<dbReference type="EMBL" id="BMUB01000029">
    <property type="protein sequence ID" value="GGV03012.1"/>
    <property type="molecule type" value="Genomic_DNA"/>
</dbReference>
<organism evidence="2 3">
    <name type="scientific">Kitasatospora aureofaciens</name>
    <name type="common">Streptomyces aureofaciens</name>
    <dbReference type="NCBI Taxonomy" id="1894"/>
    <lineage>
        <taxon>Bacteria</taxon>
        <taxon>Bacillati</taxon>
        <taxon>Actinomycetota</taxon>
        <taxon>Actinomycetes</taxon>
        <taxon>Kitasatosporales</taxon>
        <taxon>Streptomycetaceae</taxon>
        <taxon>Kitasatospora</taxon>
    </lineage>
</organism>
<comment type="caution">
    <text evidence="2">The sequence shown here is derived from an EMBL/GenBank/DDBJ whole genome shotgun (WGS) entry which is preliminary data.</text>
</comment>
<evidence type="ECO:0000313" key="2">
    <source>
        <dbReference type="EMBL" id="GGV03012.1"/>
    </source>
</evidence>
<name>A0A8H9LYT3_KITAU</name>
<dbReference type="Proteomes" id="UP000610124">
    <property type="component" value="Unassembled WGS sequence"/>
</dbReference>
<protein>
    <submittedName>
        <fullName evidence="2">Uncharacterized protein</fullName>
    </submittedName>
</protein>
<evidence type="ECO:0000313" key="3">
    <source>
        <dbReference type="Proteomes" id="UP000610124"/>
    </source>
</evidence>
<dbReference type="AlphaFoldDB" id="A0A8H9LYT3"/>
<proteinExistence type="predicted"/>
<sequence length="82" mass="8633">MARDRSDPVEHAEVLQDLQGARLESLAARAGKEPRTAFDGQGGDAVPGEVECEGEAGGPGSDDQDVRVRAVRGHDNPLNVVK</sequence>
<evidence type="ECO:0000256" key="1">
    <source>
        <dbReference type="SAM" id="MobiDB-lite"/>
    </source>
</evidence>
<reference evidence="2" key="2">
    <citation type="submission" date="2020-09" db="EMBL/GenBank/DDBJ databases">
        <authorList>
            <person name="Sun Q."/>
            <person name="Ohkuma M."/>
        </authorList>
    </citation>
    <scope>NUCLEOTIDE SEQUENCE</scope>
    <source>
        <strain evidence="2">JCM 4434</strain>
    </source>
</reference>
<accession>A0A8H9LYT3</accession>